<organism evidence="1">
    <name type="scientific">freshwater metagenome</name>
    <dbReference type="NCBI Taxonomy" id="449393"/>
    <lineage>
        <taxon>unclassified sequences</taxon>
        <taxon>metagenomes</taxon>
        <taxon>ecological metagenomes</taxon>
    </lineage>
</organism>
<reference evidence="1" key="1">
    <citation type="submission" date="2020-05" db="EMBL/GenBank/DDBJ databases">
        <authorList>
            <person name="Chiriac C."/>
            <person name="Salcher M."/>
            <person name="Ghai R."/>
            <person name="Kavagutti S V."/>
        </authorList>
    </citation>
    <scope>NUCLEOTIDE SEQUENCE</scope>
</reference>
<evidence type="ECO:0000313" key="1">
    <source>
        <dbReference type="EMBL" id="CAB4882222.1"/>
    </source>
</evidence>
<sequence>MHSLGEAAGALAGRGPVADVEAYNRIELRRDLDLSGRDPAERRLLEAIVR</sequence>
<dbReference type="EMBL" id="CAFBLQ010000200">
    <property type="protein sequence ID" value="CAB4882222.1"/>
    <property type="molecule type" value="Genomic_DNA"/>
</dbReference>
<gene>
    <name evidence="1" type="ORF">UFOPK3423_01460</name>
</gene>
<accession>A0A6J7EFY6</accession>
<proteinExistence type="predicted"/>
<dbReference type="AlphaFoldDB" id="A0A6J7EFY6"/>
<name>A0A6J7EFY6_9ZZZZ</name>
<protein>
    <submittedName>
        <fullName evidence="1">Unannotated protein</fullName>
    </submittedName>
</protein>